<dbReference type="PANTHER" id="PTHR35149">
    <property type="entry name" value="SLL5132 PROTEIN"/>
    <property type="match status" value="1"/>
</dbReference>
<evidence type="ECO:0000259" key="2">
    <source>
        <dbReference type="Pfam" id="PF07510"/>
    </source>
</evidence>
<sequence length="689" mass="77803">MTQTHTAHDVQAIPVGRLFTESHERYSVPLYQRNYTWGEEQIHRLLQDVLDEAGQPELKEYFLGNLVVAPPARPDEPFDVIDGQQRLTTLYILLSVLRRDRDFPAITGDLQPLTYEARDKATAALRTVARGGVTAEDVEVDREDSGIRRAEGIIAERLADPVLRQKLIESRFVEYLLTKVLLIRMPIDRSTDLNQYFEIMNTRGAQLSPVDIVKARLLRCLQHPDDRALLNHVWSACSDMEHYVTMTVTAGDTAWRAMVFGDSWEGLPSADFTELRDQLITQNPAAIAPASDPSTAAPAAAMDLNQAISLYARTETTKEAAEVSEGERFTSQITFPTFLLHALAVRPMVGDTTSLDRQLDDKQLVDRFTRRLQELDADAREDWVQRFTTDLLRLRVLFDRYVLKRDATLTSGHESTSDEEPGSWSLFRVARGESSKTGTVRYSPRYRPTFADDESGARPRSLQRRILHLQSALRITYTSPRTMHWVTEVLRHALDRADSGEAVTAEGLYGVLQRHALDRLDAALHPDGEKNEVGPDGLPLGFGIPRIVFTYLDYLLIERENAWDFTFSYRTSVEHFSPGTEDVEHASPAEHVEDRQLLDYLGNLALVTVSTNSKFSNYQPGHKAQNLAARRQSLKLDLMARRAAAGSWNDADILEHHREMVELLFEALGQEPPVLRNATEPAPHDSDNA</sequence>
<dbReference type="Pfam" id="PF07510">
    <property type="entry name" value="GmrSD_C"/>
    <property type="match status" value="1"/>
</dbReference>
<gene>
    <name evidence="3" type="ORF">IOE58_08795</name>
</gene>
<accession>A0ABR9W1H8</accession>
<keyword evidence="4" id="KW-1185">Reference proteome</keyword>
<reference evidence="3 4" key="1">
    <citation type="submission" date="2020-10" db="EMBL/GenBank/DDBJ databases">
        <title>Draft genome and description of Brachybacterium epidermidis sp nov.</title>
        <authorList>
            <person name="Boxberger M."/>
            <person name="La Scola B."/>
        </authorList>
    </citation>
    <scope>NUCLEOTIDE SEQUENCE [LARGE SCALE GENOMIC DNA]</scope>
    <source>
        <strain evidence="3 4">Marseille-Q2903</strain>
    </source>
</reference>
<evidence type="ECO:0000313" key="3">
    <source>
        <dbReference type="EMBL" id="MBE9404277.1"/>
    </source>
</evidence>
<evidence type="ECO:0000259" key="1">
    <source>
        <dbReference type="Pfam" id="PF03235"/>
    </source>
</evidence>
<feature type="domain" description="GmrSD restriction endonucleases C-terminal" evidence="2">
    <location>
        <begin position="563"/>
        <end position="662"/>
    </location>
</feature>
<dbReference type="InterPro" id="IPR011089">
    <property type="entry name" value="GmrSD_C"/>
</dbReference>
<evidence type="ECO:0000313" key="4">
    <source>
        <dbReference type="Proteomes" id="UP000644727"/>
    </source>
</evidence>
<dbReference type="InterPro" id="IPR004919">
    <property type="entry name" value="GmrSD_N"/>
</dbReference>
<comment type="caution">
    <text evidence="3">The sequence shown here is derived from an EMBL/GenBank/DDBJ whole genome shotgun (WGS) entry which is preliminary data.</text>
</comment>
<name>A0ABR9W1H8_9MICO</name>
<dbReference type="Proteomes" id="UP000644727">
    <property type="component" value="Unassembled WGS sequence"/>
</dbReference>
<feature type="domain" description="GmrSD restriction endonucleases N-terminal" evidence="1">
    <location>
        <begin position="16"/>
        <end position="218"/>
    </location>
</feature>
<proteinExistence type="predicted"/>
<dbReference type="EMBL" id="JADEYR010000008">
    <property type="protein sequence ID" value="MBE9404277.1"/>
    <property type="molecule type" value="Genomic_DNA"/>
</dbReference>
<dbReference type="RefSeq" id="WP_193866023.1">
    <property type="nucleotide sequence ID" value="NZ_JADEYR010000008.1"/>
</dbReference>
<organism evidence="3 4">
    <name type="scientific">Brachybacterium epidermidis</name>
    <dbReference type="NCBI Taxonomy" id="2781983"/>
    <lineage>
        <taxon>Bacteria</taxon>
        <taxon>Bacillati</taxon>
        <taxon>Actinomycetota</taxon>
        <taxon>Actinomycetes</taxon>
        <taxon>Micrococcales</taxon>
        <taxon>Dermabacteraceae</taxon>
        <taxon>Brachybacterium</taxon>
    </lineage>
</organism>
<dbReference type="Pfam" id="PF03235">
    <property type="entry name" value="GmrSD_N"/>
    <property type="match status" value="1"/>
</dbReference>
<protein>
    <submittedName>
        <fullName evidence="3">DUF262 domain-containing protein</fullName>
    </submittedName>
</protein>
<dbReference type="PANTHER" id="PTHR35149:SF2">
    <property type="entry name" value="DUF262 DOMAIN-CONTAINING PROTEIN"/>
    <property type="match status" value="1"/>
</dbReference>